<evidence type="ECO:0000313" key="3">
    <source>
        <dbReference type="Proteomes" id="UP000244193"/>
    </source>
</evidence>
<gene>
    <name evidence="2" type="ORF">HYN48_13955</name>
</gene>
<dbReference type="EMBL" id="CP028811">
    <property type="protein sequence ID" value="AWA31103.1"/>
    <property type="molecule type" value="Genomic_DNA"/>
</dbReference>
<evidence type="ECO:0000256" key="1">
    <source>
        <dbReference type="SAM" id="SignalP"/>
    </source>
</evidence>
<name>A0A2S0RH77_9FLAO</name>
<dbReference type="KEGG" id="fmg:HYN48_13955"/>
<dbReference type="AlphaFoldDB" id="A0A2S0RH77"/>
<keyword evidence="1" id="KW-0732">Signal</keyword>
<reference evidence="2 3" key="1">
    <citation type="submission" date="2018-04" db="EMBL/GenBank/DDBJ databases">
        <title>Genome sequencing of Flavobacterium sp. HYN0048.</title>
        <authorList>
            <person name="Yi H."/>
            <person name="Baek C."/>
        </authorList>
    </citation>
    <scope>NUCLEOTIDE SEQUENCE [LARGE SCALE GENOMIC DNA]</scope>
    <source>
        <strain evidence="2 3">HYN0048</strain>
    </source>
</reference>
<dbReference type="OrthoDB" id="956454at2"/>
<dbReference type="Proteomes" id="UP000244193">
    <property type="component" value="Chromosome"/>
</dbReference>
<feature type="signal peptide" evidence="1">
    <location>
        <begin position="1"/>
        <end position="18"/>
    </location>
</feature>
<organism evidence="2 3">
    <name type="scientific">Flavobacterium magnum</name>
    <dbReference type="NCBI Taxonomy" id="2162713"/>
    <lineage>
        <taxon>Bacteria</taxon>
        <taxon>Pseudomonadati</taxon>
        <taxon>Bacteroidota</taxon>
        <taxon>Flavobacteriia</taxon>
        <taxon>Flavobacteriales</taxon>
        <taxon>Flavobacteriaceae</taxon>
        <taxon>Flavobacterium</taxon>
    </lineage>
</organism>
<proteinExistence type="predicted"/>
<evidence type="ECO:0008006" key="4">
    <source>
        <dbReference type="Google" id="ProtNLM"/>
    </source>
</evidence>
<feature type="chain" id="PRO_5015533736" description="VCBS repeat-containing protein" evidence="1">
    <location>
        <begin position="19"/>
        <end position="192"/>
    </location>
</feature>
<keyword evidence="3" id="KW-1185">Reference proteome</keyword>
<accession>A0A2S0RH77</accession>
<evidence type="ECO:0000313" key="2">
    <source>
        <dbReference type="EMBL" id="AWA31103.1"/>
    </source>
</evidence>
<dbReference type="RefSeq" id="WP_108372770.1">
    <property type="nucleotide sequence ID" value="NZ_CP028811.1"/>
</dbReference>
<dbReference type="NCBIfam" id="NF047539">
    <property type="entry name" value="XAC2610_fam"/>
    <property type="match status" value="1"/>
</dbReference>
<protein>
    <recommendedName>
        <fullName evidence="4">VCBS repeat-containing protein</fullName>
    </recommendedName>
</protein>
<sequence length="192" mass="22290">MKKQFTFLIFIFSSICSAQNCIDWKLSKTFDFDIMAKSDDPSSLSKTRIVVKVFNKIKKIQLQTIVIESESILTSKSYPCVNNNSYATDTFLKSVDNDFGDVIVVDFNFDGKEDVALKREEGGNGGPLYNFYIQSENEQFILDKYLSDEVAYFPYYIDSKEKTLSVRSRINSVSNEEIKYLYNDRKQTWIRL</sequence>
<dbReference type="InterPro" id="IPR058087">
    <property type="entry name" value="XAC2610_dom"/>
</dbReference>